<evidence type="ECO:0000313" key="11">
    <source>
        <dbReference type="Proteomes" id="UP000638732"/>
    </source>
</evidence>
<dbReference type="Pfam" id="PF09822">
    <property type="entry name" value="ABC_transp_aux"/>
    <property type="match status" value="1"/>
</dbReference>
<feature type="domain" description="ABC-2 type transporter transmembrane" evidence="8">
    <location>
        <begin position="52"/>
        <end position="181"/>
    </location>
</feature>
<protein>
    <submittedName>
        <fullName evidence="10">Gliding motility-associated ABC transporter substrate-binding protein GldG</fullName>
    </submittedName>
</protein>
<dbReference type="NCBIfam" id="TIGR03518">
    <property type="entry name" value="ABC_perm_GldF"/>
    <property type="match status" value="1"/>
</dbReference>
<evidence type="ECO:0000256" key="1">
    <source>
        <dbReference type="ARBA" id="ARBA00004651"/>
    </source>
</evidence>
<feature type="transmembrane region" description="Helical" evidence="6">
    <location>
        <begin position="94"/>
        <end position="116"/>
    </location>
</feature>
<dbReference type="AlphaFoldDB" id="A0A965ZHN8"/>
<feature type="transmembrane region" description="Helical" evidence="6">
    <location>
        <begin position="136"/>
        <end position="157"/>
    </location>
</feature>
<keyword evidence="3 6" id="KW-0812">Transmembrane</keyword>
<feature type="transmembrane region" description="Helical" evidence="6">
    <location>
        <begin position="164"/>
        <end position="181"/>
    </location>
</feature>
<feature type="domain" description="ABC-type uncharacterised transport system" evidence="7">
    <location>
        <begin position="431"/>
        <end position="734"/>
    </location>
</feature>
<proteinExistence type="predicted"/>
<dbReference type="EMBL" id="WWEO01000043">
    <property type="protein sequence ID" value="NCD70895.1"/>
    <property type="molecule type" value="Genomic_DNA"/>
</dbReference>
<dbReference type="InterPro" id="IPR051449">
    <property type="entry name" value="ABC-2_transporter_component"/>
</dbReference>
<sequence>MFTILKKEITLYLSSMVAYITIGVFLIVLGLFLWVFPDTGILDYGYASLESLFNTVPYLFMFLIPAITMRSLAEERREGTFELLATRPITFGQIIMGKYFACVALVLFALLPTYVYYYSVTVLGNPQGNIDSGAVIGSYIGLFLLGSAFVAIGLFASAITKNQIIAFTIAVFLSFFVFSGFDSLSQLLSMQNSGVEELGISTHYNSVSRGVLDTRDLFYFVALTTLFILFALVALKLQMQRKLLQNDVYIYSGVFVLAIVAALIGFTRVDFTKEKRFTLSPVSQNMMDSLRAPVKVTVYLQGDNLPSGFKRLQRATRDMLNDMQAYSHRKLQFEFVDPLKGQAQAEQDSTIKNMMAGGIEPTNLSVKTDDGLIQKLIVPAAVITSGDKQVPVNLLQRRIGLGDDEVLNNSIQNLEYAFASGIKKAVTGGNQQIGFVEGHNELNDVQLHDAINTLASSFMVGRVDLKKISLADLLRVKLLVIAKPEKPFVEQEKFKIDQYLMHGGSILWSVDQVSAELDSLRNHEGEQLAFNKQLNLDDQLFTYGVRINYDLIVDLNSTQIPVATGSVGGQAQIQMVPWLFYPLLVPVSRNAIVKNVDGISSEFISTMDTLGVKGVKKTILLTTSPYNNKISTPRMLSLAAIEQQPNPKAFQNPPKTVAVLLEGKFKSDFMNRPVPEGINEQVNVLQQGQPAKMIVISDGDIFKNQVGSDGSPYPLGYDHYSRQTYGNKSLLLNMVDYLTGDTRLIALRTKEIQIRPLNRARVRNEKLYWQLVNNIIPPALVLIFAIFQHYLRKRKYAH</sequence>
<evidence type="ECO:0000256" key="4">
    <source>
        <dbReference type="ARBA" id="ARBA00022989"/>
    </source>
</evidence>
<keyword evidence="5 6" id="KW-0472">Membrane</keyword>
<dbReference type="Pfam" id="PF23357">
    <property type="entry name" value="DUF7088"/>
    <property type="match status" value="1"/>
</dbReference>
<organism evidence="10 11">
    <name type="scientific">Mucilaginibacter agri</name>
    <dbReference type="NCBI Taxonomy" id="2695265"/>
    <lineage>
        <taxon>Bacteria</taxon>
        <taxon>Pseudomonadati</taxon>
        <taxon>Bacteroidota</taxon>
        <taxon>Sphingobacteriia</taxon>
        <taxon>Sphingobacteriales</taxon>
        <taxon>Sphingobacteriaceae</taxon>
        <taxon>Mucilaginibacter</taxon>
    </lineage>
</organism>
<evidence type="ECO:0000256" key="3">
    <source>
        <dbReference type="ARBA" id="ARBA00022692"/>
    </source>
</evidence>
<evidence type="ECO:0000259" key="8">
    <source>
        <dbReference type="Pfam" id="PF12698"/>
    </source>
</evidence>
<dbReference type="InterPro" id="IPR013525">
    <property type="entry name" value="ABC2_TM"/>
</dbReference>
<evidence type="ECO:0000313" key="10">
    <source>
        <dbReference type="EMBL" id="NCD70895.1"/>
    </source>
</evidence>
<dbReference type="NCBIfam" id="TIGR03521">
    <property type="entry name" value="GldG"/>
    <property type="match status" value="1"/>
</dbReference>
<comment type="subcellular location">
    <subcellularLocation>
        <location evidence="1">Cell membrane</location>
        <topology evidence="1">Multi-pass membrane protein</topology>
    </subcellularLocation>
</comment>
<comment type="caution">
    <text evidence="10">The sequence shown here is derived from an EMBL/GenBank/DDBJ whole genome shotgun (WGS) entry which is preliminary data.</text>
</comment>
<dbReference type="Proteomes" id="UP000638732">
    <property type="component" value="Unassembled WGS sequence"/>
</dbReference>
<evidence type="ECO:0000256" key="6">
    <source>
        <dbReference type="SAM" id="Phobius"/>
    </source>
</evidence>
<gene>
    <name evidence="10" type="primary">gldG</name>
    <name evidence="10" type="ORF">GSY63_16135</name>
</gene>
<evidence type="ECO:0000259" key="9">
    <source>
        <dbReference type="Pfam" id="PF23357"/>
    </source>
</evidence>
<dbReference type="InterPro" id="IPR019196">
    <property type="entry name" value="ABC_transp_unknown"/>
</dbReference>
<reference evidence="10" key="2">
    <citation type="submission" date="2020-10" db="EMBL/GenBank/DDBJ databases">
        <title>Mucilaginibacter sp. nov., isolated from soil.</title>
        <authorList>
            <person name="Jeon C.O."/>
        </authorList>
    </citation>
    <scope>NUCLEOTIDE SEQUENCE</scope>
    <source>
        <strain evidence="10">R11</strain>
    </source>
</reference>
<keyword evidence="4 6" id="KW-1133">Transmembrane helix</keyword>
<dbReference type="PANTHER" id="PTHR30294">
    <property type="entry name" value="MEMBRANE COMPONENT OF ABC TRANSPORTER YHHJ-RELATED"/>
    <property type="match status" value="1"/>
</dbReference>
<feature type="transmembrane region" description="Helical" evidence="6">
    <location>
        <begin position="767"/>
        <end position="787"/>
    </location>
</feature>
<dbReference type="GO" id="GO:0005886">
    <property type="term" value="C:plasma membrane"/>
    <property type="evidence" value="ECO:0007669"/>
    <property type="project" value="UniProtKB-SubCell"/>
</dbReference>
<name>A0A965ZHN8_9SPHI</name>
<dbReference type="InterPro" id="IPR055396">
    <property type="entry name" value="DUF7088"/>
</dbReference>
<evidence type="ECO:0000256" key="2">
    <source>
        <dbReference type="ARBA" id="ARBA00022475"/>
    </source>
</evidence>
<keyword evidence="2" id="KW-1003">Cell membrane</keyword>
<feature type="transmembrane region" description="Helical" evidence="6">
    <location>
        <begin position="12"/>
        <end position="36"/>
    </location>
</feature>
<evidence type="ECO:0000256" key="5">
    <source>
        <dbReference type="ARBA" id="ARBA00023136"/>
    </source>
</evidence>
<feature type="transmembrane region" description="Helical" evidence="6">
    <location>
        <begin position="248"/>
        <end position="266"/>
    </location>
</feature>
<feature type="domain" description="DUF7088" evidence="9">
    <location>
        <begin position="273"/>
        <end position="384"/>
    </location>
</feature>
<accession>A0A965ZHN8</accession>
<feature type="transmembrane region" description="Helical" evidence="6">
    <location>
        <begin position="217"/>
        <end position="236"/>
    </location>
</feature>
<dbReference type="InterPro" id="IPR019860">
    <property type="entry name" value="Motility-assoc_ABC_perm_GldF"/>
</dbReference>
<evidence type="ECO:0000259" key="7">
    <source>
        <dbReference type="Pfam" id="PF09822"/>
    </source>
</evidence>
<reference evidence="10" key="1">
    <citation type="submission" date="2020-01" db="EMBL/GenBank/DDBJ databases">
        <authorList>
            <person name="Seo Y.L."/>
        </authorList>
    </citation>
    <scope>NUCLEOTIDE SEQUENCE</scope>
    <source>
        <strain evidence="10">R11</strain>
    </source>
</reference>
<keyword evidence="11" id="KW-1185">Reference proteome</keyword>
<feature type="transmembrane region" description="Helical" evidence="6">
    <location>
        <begin position="56"/>
        <end position="73"/>
    </location>
</feature>
<dbReference type="PANTHER" id="PTHR30294:SF29">
    <property type="entry name" value="MULTIDRUG ABC TRANSPORTER PERMEASE YBHS-RELATED"/>
    <property type="match status" value="1"/>
</dbReference>
<dbReference type="RefSeq" id="WP_166586840.1">
    <property type="nucleotide sequence ID" value="NZ_WWEO01000043.1"/>
</dbReference>
<dbReference type="Pfam" id="PF12698">
    <property type="entry name" value="ABC2_membrane_3"/>
    <property type="match status" value="1"/>
</dbReference>
<dbReference type="InterPro" id="IPR019863">
    <property type="entry name" value="Motility-assoc_ABC-rel_GldG"/>
</dbReference>
<dbReference type="GO" id="GO:0140359">
    <property type="term" value="F:ABC-type transporter activity"/>
    <property type="evidence" value="ECO:0007669"/>
    <property type="project" value="InterPro"/>
</dbReference>